<feature type="non-terminal residue" evidence="1">
    <location>
        <position position="1"/>
    </location>
</feature>
<evidence type="ECO:0000313" key="1">
    <source>
        <dbReference type="EMBL" id="SNX95832.1"/>
    </source>
</evidence>
<dbReference type="SUPFAM" id="SSF100950">
    <property type="entry name" value="NagB/RpiA/CoA transferase-like"/>
    <property type="match status" value="1"/>
</dbReference>
<evidence type="ECO:0000313" key="2">
    <source>
        <dbReference type="Proteomes" id="UP000219514"/>
    </source>
</evidence>
<protein>
    <submittedName>
        <fullName evidence="1">3-oxoacid CoA-transferase subunit B</fullName>
    </submittedName>
</protein>
<dbReference type="AlphaFoldDB" id="A0A285E9T2"/>
<keyword evidence="1" id="KW-0808">Transferase</keyword>
<sequence>TGRACVNRVITDLAVIDVTADGFTLRETAPGVSPEEVADNTGAPLTIGDDVREMRFPVGV</sequence>
<proteinExistence type="predicted"/>
<keyword evidence="2" id="KW-1185">Reference proteome</keyword>
<name>A0A285E9T2_9ACTN</name>
<gene>
    <name evidence="1" type="ORF">SAMN06893097_102536</name>
</gene>
<dbReference type="InterPro" id="IPR037171">
    <property type="entry name" value="NagB/RpiA_transferase-like"/>
</dbReference>
<accession>A0A285E9T2</accession>
<dbReference type="EMBL" id="OBDO01000002">
    <property type="protein sequence ID" value="SNX95832.1"/>
    <property type="molecule type" value="Genomic_DNA"/>
</dbReference>
<organism evidence="1 2">
    <name type="scientific">Geodermatophilus sabuli</name>
    <dbReference type="NCBI Taxonomy" id="1564158"/>
    <lineage>
        <taxon>Bacteria</taxon>
        <taxon>Bacillati</taxon>
        <taxon>Actinomycetota</taxon>
        <taxon>Actinomycetes</taxon>
        <taxon>Geodermatophilales</taxon>
        <taxon>Geodermatophilaceae</taxon>
        <taxon>Geodermatophilus</taxon>
    </lineage>
</organism>
<dbReference type="Proteomes" id="UP000219514">
    <property type="component" value="Unassembled WGS sequence"/>
</dbReference>
<reference evidence="1 2" key="1">
    <citation type="submission" date="2017-09" db="EMBL/GenBank/DDBJ databases">
        <authorList>
            <person name="Ehlers B."/>
            <person name="Leendertz F.H."/>
        </authorList>
    </citation>
    <scope>NUCLEOTIDE SEQUENCE [LARGE SCALE GENOMIC DNA]</scope>
    <source>
        <strain evidence="1 2">DSM 46844</strain>
    </source>
</reference>
<dbReference type="Gene3D" id="3.40.1080.10">
    <property type="entry name" value="Glutaconate Coenzyme A-transferase"/>
    <property type="match status" value="1"/>
</dbReference>
<dbReference type="GO" id="GO:0016740">
    <property type="term" value="F:transferase activity"/>
    <property type="evidence" value="ECO:0007669"/>
    <property type="project" value="UniProtKB-KW"/>
</dbReference>